<dbReference type="InterPro" id="IPR050125">
    <property type="entry name" value="GPCR_opsins"/>
</dbReference>
<reference evidence="8" key="1">
    <citation type="submission" date="2021-02" db="EMBL/GenBank/DDBJ databases">
        <authorList>
            <person name="Steward A R."/>
        </authorList>
    </citation>
    <scope>NUCLEOTIDE SEQUENCE</scope>
</reference>
<comment type="subcellular location">
    <subcellularLocation>
        <location evidence="1">Membrane</location>
        <topology evidence="1">Multi-pass membrane protein</topology>
    </subcellularLocation>
</comment>
<keyword evidence="6" id="KW-0716">Sensory transduction</keyword>
<evidence type="ECO:0000256" key="4">
    <source>
        <dbReference type="ARBA" id="ARBA00023180"/>
    </source>
</evidence>
<evidence type="ECO:0000256" key="3">
    <source>
        <dbReference type="ARBA" id="ARBA00023170"/>
    </source>
</evidence>
<gene>
    <name evidence="8" type="ORF">PMACD_LOCUS2577</name>
</gene>
<keyword evidence="2" id="KW-0297">G-protein coupled receptor</keyword>
<dbReference type="OrthoDB" id="7217071at2759"/>
<dbReference type="SUPFAM" id="SSF81321">
    <property type="entry name" value="Family A G protein-coupled receptor-like"/>
    <property type="match status" value="1"/>
</dbReference>
<dbReference type="Proteomes" id="UP000663880">
    <property type="component" value="Unassembled WGS sequence"/>
</dbReference>
<keyword evidence="4" id="KW-0325">Glycoprotein</keyword>
<feature type="transmembrane region" description="Helical" evidence="7">
    <location>
        <begin position="244"/>
        <end position="271"/>
    </location>
</feature>
<keyword evidence="7" id="KW-0472">Membrane</keyword>
<dbReference type="AlphaFoldDB" id="A0A821NG48"/>
<accession>A0A821NG48</accession>
<keyword evidence="7" id="KW-0812">Transmembrane</keyword>
<evidence type="ECO:0000313" key="8">
    <source>
        <dbReference type="EMBL" id="CAF4785424.1"/>
    </source>
</evidence>
<organism evidence="8 9">
    <name type="scientific">Pieris macdunnoughi</name>
    <dbReference type="NCBI Taxonomy" id="345717"/>
    <lineage>
        <taxon>Eukaryota</taxon>
        <taxon>Metazoa</taxon>
        <taxon>Ecdysozoa</taxon>
        <taxon>Arthropoda</taxon>
        <taxon>Hexapoda</taxon>
        <taxon>Insecta</taxon>
        <taxon>Pterygota</taxon>
        <taxon>Neoptera</taxon>
        <taxon>Endopterygota</taxon>
        <taxon>Lepidoptera</taxon>
        <taxon>Glossata</taxon>
        <taxon>Ditrysia</taxon>
        <taxon>Papilionoidea</taxon>
        <taxon>Pieridae</taxon>
        <taxon>Pierinae</taxon>
        <taxon>Pieris</taxon>
    </lineage>
</organism>
<dbReference type="GO" id="GO:0004930">
    <property type="term" value="F:G protein-coupled receptor activity"/>
    <property type="evidence" value="ECO:0007669"/>
    <property type="project" value="UniProtKB-KW"/>
</dbReference>
<evidence type="ECO:0000256" key="6">
    <source>
        <dbReference type="ARBA" id="ARBA00023305"/>
    </source>
</evidence>
<feature type="transmembrane region" description="Helical" evidence="7">
    <location>
        <begin position="283"/>
        <end position="304"/>
    </location>
</feature>
<dbReference type="Gene3D" id="1.20.1070.10">
    <property type="entry name" value="Rhodopsin 7-helix transmembrane proteins"/>
    <property type="match status" value="1"/>
</dbReference>
<dbReference type="EMBL" id="CAJOBZ010000004">
    <property type="protein sequence ID" value="CAF4785424.1"/>
    <property type="molecule type" value="Genomic_DNA"/>
</dbReference>
<protein>
    <recommendedName>
        <fullName evidence="10">G-protein coupled receptors family 1 profile domain-containing protein</fullName>
    </recommendedName>
</protein>
<keyword evidence="7" id="KW-1133">Transmembrane helix</keyword>
<evidence type="ECO:0000256" key="1">
    <source>
        <dbReference type="ARBA" id="ARBA00004141"/>
    </source>
</evidence>
<keyword evidence="5" id="KW-0807">Transducer</keyword>
<proteinExistence type="predicted"/>
<evidence type="ECO:0000313" key="9">
    <source>
        <dbReference type="Proteomes" id="UP000663880"/>
    </source>
</evidence>
<comment type="caution">
    <text evidence="8">The sequence shown here is derived from an EMBL/GenBank/DDBJ whole genome shotgun (WGS) entry which is preliminary data.</text>
</comment>
<evidence type="ECO:0008006" key="10">
    <source>
        <dbReference type="Google" id="ProtNLM"/>
    </source>
</evidence>
<name>A0A821NG48_9NEOP</name>
<keyword evidence="9" id="KW-1185">Reference proteome</keyword>
<dbReference type="GO" id="GO:0016020">
    <property type="term" value="C:membrane"/>
    <property type="evidence" value="ECO:0007669"/>
    <property type="project" value="UniProtKB-SubCell"/>
</dbReference>
<dbReference type="PANTHER" id="PTHR24240">
    <property type="entry name" value="OPSIN"/>
    <property type="match status" value="1"/>
</dbReference>
<keyword evidence="3" id="KW-0675">Receptor</keyword>
<evidence type="ECO:0000256" key="5">
    <source>
        <dbReference type="ARBA" id="ARBA00023224"/>
    </source>
</evidence>
<feature type="transmembrane region" description="Helical" evidence="7">
    <location>
        <begin position="199"/>
        <end position="223"/>
    </location>
</feature>
<dbReference type="GO" id="GO:0007601">
    <property type="term" value="P:visual perception"/>
    <property type="evidence" value="ECO:0007669"/>
    <property type="project" value="UniProtKB-KW"/>
</dbReference>
<sequence length="325" mass="38074">MWWIRKQSVNKPDEVDRCIYENKHKMELCAWSEIFTDEDRGILRDGLIFTETTSALFSVCLNLSILLTNLKYDLSYRNLAFFTIITCLRRLPFAKLAYSESSPDINDSCTFNGFWNTFLSVYEVECLTHVCIERYVVAKYINNEWPLIRWHYTMYQGLCVLFALLYSVPPLFGIGSYELDFTCDSCVFDMVLPNSWHKYIVVSIYLLRSFKSAFFMIVMLYWARKLGLINKTKKMIEQAPFTKSVLIITIVNLLCWCPITMIRGFVVFYSFLGSEFIPSAWVIQWAFWINSIAPAATSLSLFMIDEGIRQTVIQYKMAPREKKKI</sequence>
<evidence type="ECO:0000256" key="2">
    <source>
        <dbReference type="ARBA" id="ARBA00023040"/>
    </source>
</evidence>
<keyword evidence="6" id="KW-0844">Vision</keyword>
<feature type="transmembrane region" description="Helical" evidence="7">
    <location>
        <begin position="158"/>
        <end position="179"/>
    </location>
</feature>
<evidence type="ECO:0000256" key="7">
    <source>
        <dbReference type="SAM" id="Phobius"/>
    </source>
</evidence>